<proteinExistence type="predicted"/>
<protein>
    <submittedName>
        <fullName evidence="2">Uncharacterized protein</fullName>
    </submittedName>
</protein>
<feature type="region of interest" description="Disordered" evidence="1">
    <location>
        <begin position="1"/>
        <end position="179"/>
    </location>
</feature>
<name>A0A2T3B6J4_AMORE</name>
<dbReference type="PANTHER" id="PTHR34693">
    <property type="entry name" value="PROTEIN PAR32"/>
    <property type="match status" value="1"/>
</dbReference>
<keyword evidence="3" id="KW-1185">Reference proteome</keyword>
<dbReference type="AlphaFoldDB" id="A0A2T3B6J4"/>
<gene>
    <name evidence="2" type="ORF">M430DRAFT_34273</name>
</gene>
<dbReference type="PANTHER" id="PTHR34693:SF1">
    <property type="entry name" value="PROTEIN PAR32"/>
    <property type="match status" value="1"/>
</dbReference>
<feature type="compositionally biased region" description="Basic and acidic residues" evidence="1">
    <location>
        <begin position="128"/>
        <end position="160"/>
    </location>
</feature>
<dbReference type="InParanoid" id="A0A2T3B6J4"/>
<organism evidence="2 3">
    <name type="scientific">Amorphotheca resinae ATCC 22711</name>
    <dbReference type="NCBI Taxonomy" id="857342"/>
    <lineage>
        <taxon>Eukaryota</taxon>
        <taxon>Fungi</taxon>
        <taxon>Dikarya</taxon>
        <taxon>Ascomycota</taxon>
        <taxon>Pezizomycotina</taxon>
        <taxon>Leotiomycetes</taxon>
        <taxon>Helotiales</taxon>
        <taxon>Amorphothecaceae</taxon>
        <taxon>Amorphotheca</taxon>
    </lineage>
</organism>
<evidence type="ECO:0000313" key="3">
    <source>
        <dbReference type="Proteomes" id="UP000241818"/>
    </source>
</evidence>
<dbReference type="GeneID" id="36574601"/>
<reference evidence="2 3" key="1">
    <citation type="journal article" date="2018" name="New Phytol.">
        <title>Comparative genomics and transcriptomics depict ericoid mycorrhizal fungi as versatile saprotrophs and plant mutualists.</title>
        <authorList>
            <person name="Martino E."/>
            <person name="Morin E."/>
            <person name="Grelet G.A."/>
            <person name="Kuo A."/>
            <person name="Kohler A."/>
            <person name="Daghino S."/>
            <person name="Barry K.W."/>
            <person name="Cichocki N."/>
            <person name="Clum A."/>
            <person name="Dockter R.B."/>
            <person name="Hainaut M."/>
            <person name="Kuo R.C."/>
            <person name="LaButti K."/>
            <person name="Lindahl B.D."/>
            <person name="Lindquist E.A."/>
            <person name="Lipzen A."/>
            <person name="Khouja H.R."/>
            <person name="Magnuson J."/>
            <person name="Murat C."/>
            <person name="Ohm R.A."/>
            <person name="Singer S.W."/>
            <person name="Spatafora J.W."/>
            <person name="Wang M."/>
            <person name="Veneault-Fourrey C."/>
            <person name="Henrissat B."/>
            <person name="Grigoriev I.V."/>
            <person name="Martin F.M."/>
            <person name="Perotto S."/>
        </authorList>
    </citation>
    <scope>NUCLEOTIDE SEQUENCE [LARGE SCALE GENOMIC DNA]</scope>
    <source>
        <strain evidence="2 3">ATCC 22711</strain>
    </source>
</reference>
<evidence type="ECO:0000256" key="1">
    <source>
        <dbReference type="SAM" id="MobiDB-lite"/>
    </source>
</evidence>
<dbReference type="Proteomes" id="UP000241818">
    <property type="component" value="Unassembled WGS sequence"/>
</dbReference>
<dbReference type="InterPro" id="IPR053203">
    <property type="entry name" value="Cisplatin_resist-associated"/>
</dbReference>
<dbReference type="RefSeq" id="XP_024722544.1">
    <property type="nucleotide sequence ID" value="XM_024866520.1"/>
</dbReference>
<accession>A0A2T3B6J4</accession>
<evidence type="ECO:0000313" key="2">
    <source>
        <dbReference type="EMBL" id="PSS22389.1"/>
    </source>
</evidence>
<dbReference type="EMBL" id="KZ679009">
    <property type="protein sequence ID" value="PSS22389.1"/>
    <property type="molecule type" value="Genomic_DNA"/>
</dbReference>
<feature type="compositionally biased region" description="Low complexity" evidence="1">
    <location>
        <begin position="25"/>
        <end position="61"/>
    </location>
</feature>
<sequence>MAEPYQRVGRGGAGNVYSKKEIEESNSTSSVSENPLSLHHTSTSTSTSFPSLTQTLTTSSQASQVPEYQHTGRGGAGNWVQPSTLPPPPTIPLTRIPTHASASSGPPPLARRAGRGGAGNYVDDSAAEEERKREEEQRMREETEERIRRDVERGLARPERTYAGGVGGSWEMGPVRRAG</sequence>